<comment type="caution">
    <text evidence="2">The sequence shown here is derived from an EMBL/GenBank/DDBJ whole genome shotgun (WGS) entry which is preliminary data.</text>
</comment>
<name>A0A699ZHQ4_HAELA</name>
<feature type="region of interest" description="Disordered" evidence="1">
    <location>
        <begin position="1"/>
        <end position="77"/>
    </location>
</feature>
<evidence type="ECO:0000256" key="1">
    <source>
        <dbReference type="SAM" id="MobiDB-lite"/>
    </source>
</evidence>
<evidence type="ECO:0000313" key="3">
    <source>
        <dbReference type="Proteomes" id="UP000485058"/>
    </source>
</evidence>
<dbReference type="AlphaFoldDB" id="A0A699ZHQ4"/>
<evidence type="ECO:0000313" key="2">
    <source>
        <dbReference type="EMBL" id="GFH18999.1"/>
    </source>
</evidence>
<accession>A0A699ZHQ4</accession>
<gene>
    <name evidence="2" type="ORF">HaLaN_15884</name>
</gene>
<protein>
    <submittedName>
        <fullName evidence="2">Uncharacterized protein</fullName>
    </submittedName>
</protein>
<feature type="compositionally biased region" description="Basic residues" evidence="1">
    <location>
        <begin position="16"/>
        <end position="27"/>
    </location>
</feature>
<reference evidence="2 3" key="1">
    <citation type="submission" date="2020-02" db="EMBL/GenBank/DDBJ databases">
        <title>Draft genome sequence of Haematococcus lacustris strain NIES-144.</title>
        <authorList>
            <person name="Morimoto D."/>
            <person name="Nakagawa S."/>
            <person name="Yoshida T."/>
            <person name="Sawayama S."/>
        </authorList>
    </citation>
    <scope>NUCLEOTIDE SEQUENCE [LARGE SCALE GENOMIC DNA]</scope>
    <source>
        <strain evidence="2 3">NIES-144</strain>
    </source>
</reference>
<dbReference type="Proteomes" id="UP000485058">
    <property type="component" value="Unassembled WGS sequence"/>
</dbReference>
<keyword evidence="3" id="KW-1185">Reference proteome</keyword>
<organism evidence="2 3">
    <name type="scientific">Haematococcus lacustris</name>
    <name type="common">Green alga</name>
    <name type="synonym">Haematococcus pluvialis</name>
    <dbReference type="NCBI Taxonomy" id="44745"/>
    <lineage>
        <taxon>Eukaryota</taxon>
        <taxon>Viridiplantae</taxon>
        <taxon>Chlorophyta</taxon>
        <taxon>core chlorophytes</taxon>
        <taxon>Chlorophyceae</taxon>
        <taxon>CS clade</taxon>
        <taxon>Chlamydomonadales</taxon>
        <taxon>Haematococcaceae</taxon>
        <taxon>Haematococcus</taxon>
    </lineage>
</organism>
<proteinExistence type="predicted"/>
<dbReference type="EMBL" id="BLLF01001390">
    <property type="protein sequence ID" value="GFH18999.1"/>
    <property type="molecule type" value="Genomic_DNA"/>
</dbReference>
<sequence length="77" mass="8903">MGKLKLLEKATASHRAMARKKRKGTAKQKQDPKKKSKASRSPQGKQREDRREGWETKRRQPQAPKVLMCKGDQPYKS</sequence>
<feature type="compositionally biased region" description="Basic and acidic residues" evidence="1">
    <location>
        <begin position="45"/>
        <end position="58"/>
    </location>
</feature>